<reference evidence="2 3" key="2">
    <citation type="submission" date="2019-08" db="EMBL/GenBank/DDBJ databases">
        <title>Jejuicoccus antrihumi gen. nov., sp. nov., a new member of the family Dermacoccaceae isolated from a cave.</title>
        <authorList>
            <person name="Schumann P."/>
            <person name="Kim I.S."/>
        </authorList>
    </citation>
    <scope>NUCLEOTIDE SEQUENCE [LARGE SCALE GENOMIC DNA]</scope>
    <source>
        <strain evidence="2 3">C5-26</strain>
    </source>
</reference>
<accession>A0A563E093</accession>
<gene>
    <name evidence="2" type="ORF">FGL98_12060</name>
</gene>
<reference evidence="2 3" key="1">
    <citation type="submission" date="2019-05" db="EMBL/GenBank/DDBJ databases">
        <authorList>
            <person name="Lee S.D."/>
        </authorList>
    </citation>
    <scope>NUCLEOTIDE SEQUENCE [LARGE SCALE GENOMIC DNA]</scope>
    <source>
        <strain evidence="2 3">C5-26</strain>
    </source>
</reference>
<evidence type="ECO:0000256" key="1">
    <source>
        <dbReference type="SAM" id="Phobius"/>
    </source>
</evidence>
<comment type="caution">
    <text evidence="2">The sequence shown here is derived from an EMBL/GenBank/DDBJ whole genome shotgun (WGS) entry which is preliminary data.</text>
</comment>
<feature type="transmembrane region" description="Helical" evidence="1">
    <location>
        <begin position="32"/>
        <end position="50"/>
    </location>
</feature>
<dbReference type="AlphaFoldDB" id="A0A563E093"/>
<keyword evidence="1" id="KW-0812">Transmembrane</keyword>
<protein>
    <recommendedName>
        <fullName evidence="4">DUF2530 domain-containing protein</fullName>
    </recommendedName>
</protein>
<evidence type="ECO:0008006" key="4">
    <source>
        <dbReference type="Google" id="ProtNLM"/>
    </source>
</evidence>
<dbReference type="Proteomes" id="UP000320244">
    <property type="component" value="Unassembled WGS sequence"/>
</dbReference>
<keyword evidence="3" id="KW-1185">Reference proteome</keyword>
<feature type="transmembrane region" description="Helical" evidence="1">
    <location>
        <begin position="7"/>
        <end position="26"/>
    </location>
</feature>
<dbReference type="EMBL" id="VCQV01000015">
    <property type="protein sequence ID" value="TWP35960.1"/>
    <property type="molecule type" value="Genomic_DNA"/>
</dbReference>
<keyword evidence="1" id="KW-1133">Transmembrane helix</keyword>
<evidence type="ECO:0000313" key="2">
    <source>
        <dbReference type="EMBL" id="TWP35960.1"/>
    </source>
</evidence>
<name>A0A563E093_9MICO</name>
<dbReference type="PROSITE" id="PS51257">
    <property type="entry name" value="PROKAR_LIPOPROTEIN"/>
    <property type="match status" value="1"/>
</dbReference>
<keyword evidence="1" id="KW-0472">Membrane</keyword>
<sequence>MRENRLEAVWLVVTIVYGCIVGLTTGHGWSDTFTIVGAIIVGIGWVLIGMRRHSMRRHYEERVR</sequence>
<evidence type="ECO:0000313" key="3">
    <source>
        <dbReference type="Proteomes" id="UP000320244"/>
    </source>
</evidence>
<dbReference type="RefSeq" id="WP_146317022.1">
    <property type="nucleotide sequence ID" value="NZ_VCQV01000015.1"/>
</dbReference>
<organism evidence="2 3">
    <name type="scientific">Leekyejoonella antrihumi</name>
    <dbReference type="NCBI Taxonomy" id="1660198"/>
    <lineage>
        <taxon>Bacteria</taxon>
        <taxon>Bacillati</taxon>
        <taxon>Actinomycetota</taxon>
        <taxon>Actinomycetes</taxon>
        <taxon>Micrococcales</taxon>
        <taxon>Dermacoccaceae</taxon>
        <taxon>Leekyejoonella</taxon>
    </lineage>
</organism>
<proteinExistence type="predicted"/>